<dbReference type="EnsemblMetazoa" id="AQUA015157-RA">
    <property type="protein sequence ID" value="AQUA015157-PA"/>
    <property type="gene ID" value="AQUA015157"/>
</dbReference>
<keyword evidence="2" id="KW-1185">Reference proteome</keyword>
<reference evidence="1" key="2">
    <citation type="submission" date="2020-05" db="UniProtKB">
        <authorList>
            <consortium name="EnsemblMetazoa"/>
        </authorList>
    </citation>
    <scope>IDENTIFICATION</scope>
    <source>
        <strain evidence="1">SANGQUA</strain>
    </source>
</reference>
<dbReference type="Proteomes" id="UP000076407">
    <property type="component" value="Unassembled WGS sequence"/>
</dbReference>
<accession>A0A182XTM0</accession>
<dbReference type="AlphaFoldDB" id="A0A182XTM0"/>
<name>A0A182XTM0_ANOQN</name>
<evidence type="ECO:0000313" key="1">
    <source>
        <dbReference type="EnsemblMetazoa" id="AQUA015157-PB"/>
    </source>
</evidence>
<dbReference type="EnsemblMetazoa" id="AQUA015157-RB">
    <property type="protein sequence ID" value="AQUA015157-PB"/>
    <property type="gene ID" value="AQUA015157"/>
</dbReference>
<protein>
    <submittedName>
        <fullName evidence="1">Uncharacterized protein</fullName>
    </submittedName>
</protein>
<organism evidence="1 2">
    <name type="scientific">Anopheles quadriannulatus</name>
    <name type="common">Mosquito</name>
    <dbReference type="NCBI Taxonomy" id="34691"/>
    <lineage>
        <taxon>Eukaryota</taxon>
        <taxon>Metazoa</taxon>
        <taxon>Ecdysozoa</taxon>
        <taxon>Arthropoda</taxon>
        <taxon>Hexapoda</taxon>
        <taxon>Insecta</taxon>
        <taxon>Pterygota</taxon>
        <taxon>Neoptera</taxon>
        <taxon>Endopterygota</taxon>
        <taxon>Diptera</taxon>
        <taxon>Nematocera</taxon>
        <taxon>Culicoidea</taxon>
        <taxon>Culicidae</taxon>
        <taxon>Anophelinae</taxon>
        <taxon>Anopheles</taxon>
    </lineage>
</organism>
<dbReference type="VEuPathDB" id="VectorBase:AQUA015157"/>
<evidence type="ECO:0000313" key="2">
    <source>
        <dbReference type="Proteomes" id="UP000076407"/>
    </source>
</evidence>
<sequence length="74" mass="8029">MNNPPRADRMLTEKTKNNHATIIRSDPISQAPTGALLEATPARPITQLFSFACAVVASDCIVDSHEGFSKRMMG</sequence>
<reference evidence="2" key="1">
    <citation type="submission" date="2013-03" db="EMBL/GenBank/DDBJ databases">
        <title>The Genome Sequence of Anopheles quadriannulatus QUAD4_A.</title>
        <authorList>
            <consortium name="The Broad Institute Genomics Platform"/>
            <person name="Neafsey D.E."/>
            <person name="Howell P."/>
            <person name="Walker B."/>
            <person name="Young S.K."/>
            <person name="Zeng Q."/>
            <person name="Gargeya S."/>
            <person name="Fitzgerald M."/>
            <person name="Haas B."/>
            <person name="Abouelleil A."/>
            <person name="Allen A.W."/>
            <person name="Alvarado L."/>
            <person name="Arachchi H.M."/>
            <person name="Berlin A.M."/>
            <person name="Chapman S.B."/>
            <person name="Gainer-Dewar J."/>
            <person name="Goldberg J."/>
            <person name="Griggs A."/>
            <person name="Gujja S."/>
            <person name="Hansen M."/>
            <person name="Howarth C."/>
            <person name="Imamovic A."/>
            <person name="Ireland A."/>
            <person name="Larimer J."/>
            <person name="McCowan C."/>
            <person name="Murphy C."/>
            <person name="Pearson M."/>
            <person name="Poon T.W."/>
            <person name="Priest M."/>
            <person name="Roberts A."/>
            <person name="Saif S."/>
            <person name="Shea T."/>
            <person name="Sisk P."/>
            <person name="Sykes S."/>
            <person name="Wortman J."/>
            <person name="Nusbaum C."/>
            <person name="Birren B."/>
        </authorList>
    </citation>
    <scope>NUCLEOTIDE SEQUENCE [LARGE SCALE GENOMIC DNA]</scope>
    <source>
        <strain evidence="2">SANGQUA</strain>
    </source>
</reference>
<proteinExistence type="predicted"/>